<feature type="compositionally biased region" description="Polar residues" evidence="1">
    <location>
        <begin position="8"/>
        <end position="17"/>
    </location>
</feature>
<feature type="non-terminal residue" evidence="2">
    <location>
        <position position="245"/>
    </location>
</feature>
<dbReference type="EMBL" id="JADGJD010000111">
    <property type="protein sequence ID" value="KAJ3054855.1"/>
    <property type="molecule type" value="Genomic_DNA"/>
</dbReference>
<proteinExistence type="predicted"/>
<gene>
    <name evidence="2" type="ORF">HK097_000611</name>
</gene>
<evidence type="ECO:0000313" key="2">
    <source>
        <dbReference type="EMBL" id="KAJ3054855.1"/>
    </source>
</evidence>
<feature type="region of interest" description="Disordered" evidence="1">
    <location>
        <begin position="1"/>
        <end position="95"/>
    </location>
</feature>
<protein>
    <submittedName>
        <fullName evidence="2">Uncharacterized protein</fullName>
    </submittedName>
</protein>
<comment type="caution">
    <text evidence="2">The sequence shown here is derived from an EMBL/GenBank/DDBJ whole genome shotgun (WGS) entry which is preliminary data.</text>
</comment>
<evidence type="ECO:0000313" key="3">
    <source>
        <dbReference type="Proteomes" id="UP001212841"/>
    </source>
</evidence>
<dbReference type="Proteomes" id="UP001212841">
    <property type="component" value="Unassembled WGS sequence"/>
</dbReference>
<dbReference type="AlphaFoldDB" id="A0AAD5SJQ5"/>
<feature type="region of interest" description="Disordered" evidence="1">
    <location>
        <begin position="122"/>
        <end position="143"/>
    </location>
</feature>
<accession>A0AAD5SJQ5</accession>
<reference evidence="2" key="1">
    <citation type="submission" date="2020-05" db="EMBL/GenBank/DDBJ databases">
        <title>Phylogenomic resolution of chytrid fungi.</title>
        <authorList>
            <person name="Stajich J.E."/>
            <person name="Amses K."/>
            <person name="Simmons R."/>
            <person name="Seto K."/>
            <person name="Myers J."/>
            <person name="Bonds A."/>
            <person name="Quandt C.A."/>
            <person name="Barry K."/>
            <person name="Liu P."/>
            <person name="Grigoriev I."/>
            <person name="Longcore J.E."/>
            <person name="James T.Y."/>
        </authorList>
    </citation>
    <scope>NUCLEOTIDE SEQUENCE</scope>
    <source>
        <strain evidence="2">JEL0318</strain>
    </source>
</reference>
<keyword evidence="3" id="KW-1185">Reference proteome</keyword>
<organism evidence="2 3">
    <name type="scientific">Rhizophlyctis rosea</name>
    <dbReference type="NCBI Taxonomy" id="64517"/>
    <lineage>
        <taxon>Eukaryota</taxon>
        <taxon>Fungi</taxon>
        <taxon>Fungi incertae sedis</taxon>
        <taxon>Chytridiomycota</taxon>
        <taxon>Chytridiomycota incertae sedis</taxon>
        <taxon>Chytridiomycetes</taxon>
        <taxon>Rhizophlyctidales</taxon>
        <taxon>Rhizophlyctidaceae</taxon>
        <taxon>Rhizophlyctis</taxon>
    </lineage>
</organism>
<evidence type="ECO:0000256" key="1">
    <source>
        <dbReference type="SAM" id="MobiDB-lite"/>
    </source>
</evidence>
<sequence length="245" mass="27981">MSDAGDTTHFSVHSTGQEQRRQPFENTEEYGDCILAQFDDQFDETQRQSPFVPRSRPPRTLEVTSTPVAKGKESPEGLNLGGTVSPVREAGTASTEQRYEAFRKAAEGRGEKTLGELRTHAERLQREREDEAERQRALQEEQQLEDEVKFKCARREKEADELRKRRKAARARELARLQQHALEEEEELAEVEQQRQLCERIAALQVRRQQLSTTTSPIFRPITPTTSVPEANLVTASLVDTRPIL</sequence>
<name>A0AAD5SJQ5_9FUNG</name>
<feature type="compositionally biased region" description="Basic and acidic residues" evidence="1">
    <location>
        <begin position="122"/>
        <end position="139"/>
    </location>
</feature>